<evidence type="ECO:0000313" key="2">
    <source>
        <dbReference type="EMBL" id="WQH07405.1"/>
    </source>
</evidence>
<dbReference type="InterPro" id="IPR036490">
    <property type="entry name" value="ThsB_TIR-like_sf"/>
</dbReference>
<protein>
    <submittedName>
        <fullName evidence="2">TIR domain-containing protein</fullName>
    </submittedName>
</protein>
<dbReference type="InterPro" id="IPR015032">
    <property type="entry name" value="ThsB__TIR-like_domain"/>
</dbReference>
<organism evidence="2 3">
    <name type="scientific">Duganella zoogloeoides</name>
    <dbReference type="NCBI Taxonomy" id="75659"/>
    <lineage>
        <taxon>Bacteria</taxon>
        <taxon>Pseudomonadati</taxon>
        <taxon>Pseudomonadota</taxon>
        <taxon>Betaproteobacteria</taxon>
        <taxon>Burkholderiales</taxon>
        <taxon>Oxalobacteraceae</taxon>
        <taxon>Telluria group</taxon>
        <taxon>Duganella</taxon>
    </lineage>
</organism>
<evidence type="ECO:0000259" key="1">
    <source>
        <dbReference type="Pfam" id="PF08937"/>
    </source>
</evidence>
<dbReference type="SUPFAM" id="SSF52206">
    <property type="entry name" value="Hypothetical protein MTH538"/>
    <property type="match status" value="1"/>
</dbReference>
<dbReference type="Pfam" id="PF08937">
    <property type="entry name" value="ThsB_TIR"/>
    <property type="match status" value="1"/>
</dbReference>
<gene>
    <name evidence="2" type="ORF">SR858_03770</name>
</gene>
<dbReference type="RefSeq" id="WP_322534606.1">
    <property type="nucleotide sequence ID" value="NZ_CP140152.1"/>
</dbReference>
<feature type="domain" description="Thoeris protein ThsB TIR-like" evidence="1">
    <location>
        <begin position="4"/>
        <end position="107"/>
    </location>
</feature>
<sequence length="141" mass="16527">MHVFVSHSWSYSSHYSTLANWVFEEHWNFGQALLEFRNYSIPKDDPIHNFTIIVMLKNAIYNQIAKSHAIFIPSGMYSSHSRWIGEEIMGAKEYGKPILAVTPWAQERNSDVVLRNANARVGWSKQYVVDGIWKLYYERNK</sequence>
<evidence type="ECO:0000313" key="3">
    <source>
        <dbReference type="Proteomes" id="UP001326110"/>
    </source>
</evidence>
<dbReference type="Gene3D" id="3.40.50.9200">
    <property type="entry name" value="Hypothetical protein MTH538"/>
    <property type="match status" value="1"/>
</dbReference>
<proteinExistence type="predicted"/>
<dbReference type="Proteomes" id="UP001326110">
    <property type="component" value="Chromosome"/>
</dbReference>
<name>A0ABZ0Y5U6_9BURK</name>
<dbReference type="EMBL" id="CP140152">
    <property type="protein sequence ID" value="WQH07405.1"/>
    <property type="molecule type" value="Genomic_DNA"/>
</dbReference>
<accession>A0ABZ0Y5U6</accession>
<reference evidence="2 3" key="1">
    <citation type="submission" date="2023-11" db="EMBL/GenBank/DDBJ databases">
        <title>MicrobeMod: A computational toolkit for identifying prokaryotic methylation and restriction-modification with nanopore sequencing.</title>
        <authorList>
            <person name="Crits-Christoph A."/>
            <person name="Kang S.C."/>
            <person name="Lee H."/>
            <person name="Ostrov N."/>
        </authorList>
    </citation>
    <scope>NUCLEOTIDE SEQUENCE [LARGE SCALE GENOMIC DNA]</scope>
    <source>
        <strain evidence="2 3">ATCC 25935</strain>
    </source>
</reference>
<keyword evidence="3" id="KW-1185">Reference proteome</keyword>